<name>A0A1F4VBS7_UNCKA</name>
<dbReference type="InterPro" id="IPR006059">
    <property type="entry name" value="SBP"/>
</dbReference>
<dbReference type="Proteomes" id="UP000179005">
    <property type="component" value="Unassembled WGS sequence"/>
</dbReference>
<dbReference type="AlphaFoldDB" id="A0A1F4VBS7"/>
<dbReference type="STRING" id="1802619.A2797_01425"/>
<sequence>MAFLIIVGISFFGSNLACLPYVGQFLGTCQRDVSLTYWGIWEDAAVVNPLLADFVATYEAQNPNVELTINYEKRAFSTLDQYKDTLKTRLAEGTGPDVVRVHNSWVSGLTGELAPLPANVLSEADYTSRFYPVVLASAKSGEELFAIPLEYDGIVLFYNKGMFEGIDVASELSTWEGFRRQAVRLTTWEDNDPGKKILQSGAAFGTANNVSHSPDLFSLLLVQSGVDPLTQLATPAAADALTFYANFSKTDRVWDETLPFSVNAFANGQVAMIFGPSWRALEIKSLNPQLDFVAVPVPQLAGVVEGGIHWGSFWMEGVSRDSREPEIAWRLLEFLTQEEQQRAFFSAASVFRAFGEPYSLRSLAPSLADDPLLAPLLAGAPGAKTGKTVDFSGNDPYAAAFKQAISDVLAGKSATEALETAQATINQLEGKSPSQ</sequence>
<reference evidence="1 2" key="1">
    <citation type="journal article" date="2016" name="Nat. Commun.">
        <title>Thousands of microbial genomes shed light on interconnected biogeochemical processes in an aquifer system.</title>
        <authorList>
            <person name="Anantharaman K."/>
            <person name="Brown C.T."/>
            <person name="Hug L.A."/>
            <person name="Sharon I."/>
            <person name="Castelle C.J."/>
            <person name="Probst A.J."/>
            <person name="Thomas B.C."/>
            <person name="Singh A."/>
            <person name="Wilkins M.J."/>
            <person name="Karaoz U."/>
            <person name="Brodie E.L."/>
            <person name="Williams K.H."/>
            <person name="Hubbard S.S."/>
            <person name="Banfield J.F."/>
        </authorList>
    </citation>
    <scope>NUCLEOTIDE SEQUENCE [LARGE SCALE GENOMIC DNA]</scope>
</reference>
<dbReference type="SUPFAM" id="SSF53850">
    <property type="entry name" value="Periplasmic binding protein-like II"/>
    <property type="match status" value="1"/>
</dbReference>
<dbReference type="EMBL" id="MEVC01000018">
    <property type="protein sequence ID" value="OGC54711.1"/>
    <property type="molecule type" value="Genomic_DNA"/>
</dbReference>
<dbReference type="Gene3D" id="3.40.190.10">
    <property type="entry name" value="Periplasmic binding protein-like II"/>
    <property type="match status" value="1"/>
</dbReference>
<evidence type="ECO:0008006" key="3">
    <source>
        <dbReference type="Google" id="ProtNLM"/>
    </source>
</evidence>
<proteinExistence type="predicted"/>
<comment type="caution">
    <text evidence="1">The sequence shown here is derived from an EMBL/GenBank/DDBJ whole genome shotgun (WGS) entry which is preliminary data.</text>
</comment>
<evidence type="ECO:0000313" key="2">
    <source>
        <dbReference type="Proteomes" id="UP000179005"/>
    </source>
</evidence>
<dbReference type="Pfam" id="PF13416">
    <property type="entry name" value="SBP_bac_8"/>
    <property type="match status" value="1"/>
</dbReference>
<accession>A0A1F4VBS7</accession>
<evidence type="ECO:0000313" key="1">
    <source>
        <dbReference type="EMBL" id="OGC54711.1"/>
    </source>
</evidence>
<gene>
    <name evidence="1" type="ORF">A2797_01425</name>
</gene>
<dbReference type="PANTHER" id="PTHR43649">
    <property type="entry name" value="ARABINOSE-BINDING PROTEIN-RELATED"/>
    <property type="match status" value="1"/>
</dbReference>
<dbReference type="InterPro" id="IPR050490">
    <property type="entry name" value="Bact_solute-bd_prot1"/>
</dbReference>
<organism evidence="1 2">
    <name type="scientific">candidate division WWE3 bacterium RIFCSPHIGHO2_01_FULL_48_15</name>
    <dbReference type="NCBI Taxonomy" id="1802619"/>
    <lineage>
        <taxon>Bacteria</taxon>
        <taxon>Katanobacteria</taxon>
    </lineage>
</organism>
<dbReference type="PANTHER" id="PTHR43649:SF12">
    <property type="entry name" value="DIACETYLCHITOBIOSE BINDING PROTEIN DASA"/>
    <property type="match status" value="1"/>
</dbReference>
<protein>
    <recommendedName>
        <fullName evidence="3">Sugar ABC transporter substrate-binding protein</fullName>
    </recommendedName>
</protein>